<evidence type="ECO:0000259" key="16">
    <source>
        <dbReference type="Pfam" id="PF07731"/>
    </source>
</evidence>
<comment type="cofactor">
    <cofactor evidence="2">
        <name>Cu cation</name>
        <dbReference type="ChEBI" id="CHEBI:23378"/>
    </cofactor>
</comment>
<evidence type="ECO:0000256" key="7">
    <source>
        <dbReference type="ARBA" id="ARBA00022723"/>
    </source>
</evidence>
<organism evidence="18 19">
    <name type="scientific">Lentinus brumalis</name>
    <dbReference type="NCBI Taxonomy" id="2498619"/>
    <lineage>
        <taxon>Eukaryota</taxon>
        <taxon>Fungi</taxon>
        <taxon>Dikarya</taxon>
        <taxon>Basidiomycota</taxon>
        <taxon>Agaricomycotina</taxon>
        <taxon>Agaricomycetes</taxon>
        <taxon>Polyporales</taxon>
        <taxon>Polyporaceae</taxon>
        <taxon>Lentinus</taxon>
    </lineage>
</organism>
<dbReference type="InterPro" id="IPR011707">
    <property type="entry name" value="Cu-oxidase-like_N"/>
</dbReference>
<dbReference type="InterPro" id="IPR001117">
    <property type="entry name" value="Cu-oxidase_2nd"/>
</dbReference>
<dbReference type="PANTHER" id="PTHR11709">
    <property type="entry name" value="MULTI-COPPER OXIDASE"/>
    <property type="match status" value="1"/>
</dbReference>
<evidence type="ECO:0000256" key="10">
    <source>
        <dbReference type="ARBA" id="ARBA00023008"/>
    </source>
</evidence>
<accession>A0A371DQI3</accession>
<keyword evidence="9" id="KW-0560">Oxidoreductase</keyword>
<comment type="similarity">
    <text evidence="4">Belongs to the multicopper oxidase family.</text>
</comment>
<dbReference type="SMR" id="A0A371DQI3"/>
<protein>
    <recommendedName>
        <fullName evidence="5">laccase</fullName>
        <ecNumber evidence="5">1.10.3.2</ecNumber>
    </recommendedName>
</protein>
<dbReference type="AlphaFoldDB" id="A0A371DQI3"/>
<evidence type="ECO:0000256" key="11">
    <source>
        <dbReference type="ARBA" id="ARBA00023157"/>
    </source>
</evidence>
<evidence type="ECO:0000256" key="8">
    <source>
        <dbReference type="ARBA" id="ARBA00022737"/>
    </source>
</evidence>
<dbReference type="FunFam" id="2.60.40.420:FF:000125">
    <property type="entry name" value="Laccase 2"/>
    <property type="match status" value="1"/>
</dbReference>
<sequence length="521" mass="56722">MLYMRTRAGLVFIALGLFGRALGSIGPVANLPIVNKVIAPDGFTRDTVLAGGQFPGPLIVGNKGDNFRINVIDQLKNETLLTPTSIHWHGMFQHTTAWADGPAFVTQCPITSGDSFLYNFHVPGQAGTFWYHSHLATQYCDGLRGPLVIYDPQDPYKHLYDVDDESTIITIGDWYHLPAAQVPIPAVSDSTLINGLGRFPGGPLSPLAVINVVHGKRYRFRLINVACDPNYIFNIDGHEMTIIEADGQNTHPVTVDSLQIFVAQRYSFILEANQPVGNYWIRAKPSSAVQTGFENGINSAILRYHGAPNKEPAANQTASVKPLNETSLHPLTSPAAPGKPHPGGADVNLNLNLSFNGTEFFINGAPFIPPTIPVLLQILSGNVTAQSLLPPGSVYNLPLNSVIEVSIPGGVVNVMHPFHLHGHAFSVVRSAGSTAYNYVNPVRRDTVNIGLAGDNVTIRFETDNPGPWFLHCHIDFHLVAGLAIVFAEDAPDVAAVNPVPESWKKLCPTYYEHNHKRLDEL</sequence>
<dbReference type="CDD" id="cd13856">
    <property type="entry name" value="CuRO_1_Tv-LCC_like"/>
    <property type="match status" value="1"/>
</dbReference>
<dbReference type="Proteomes" id="UP000256964">
    <property type="component" value="Unassembled WGS sequence"/>
</dbReference>
<dbReference type="Gene3D" id="2.60.40.420">
    <property type="entry name" value="Cupredoxins - blue copper proteins"/>
    <property type="match status" value="3"/>
</dbReference>
<dbReference type="Pfam" id="PF00394">
    <property type="entry name" value="Cu-oxidase"/>
    <property type="match status" value="1"/>
</dbReference>
<proteinExistence type="inferred from homology"/>
<feature type="domain" description="Plastocyanin-like" evidence="16">
    <location>
        <begin position="368"/>
        <end position="490"/>
    </location>
</feature>
<feature type="chain" id="PRO_5017034639" description="laccase" evidence="14">
    <location>
        <begin position="24"/>
        <end position="521"/>
    </location>
</feature>
<dbReference type="PANTHER" id="PTHR11709:SF511">
    <property type="entry name" value="LACCASE"/>
    <property type="match status" value="1"/>
</dbReference>
<dbReference type="FunFam" id="2.60.40.420:FF:000045">
    <property type="entry name" value="Laccase 2"/>
    <property type="match status" value="1"/>
</dbReference>
<evidence type="ECO:0000259" key="15">
    <source>
        <dbReference type="Pfam" id="PF00394"/>
    </source>
</evidence>
<comment type="catalytic activity">
    <reaction evidence="1">
        <text>4 hydroquinone + O2 = 4 benzosemiquinone + 2 H2O</text>
        <dbReference type="Rhea" id="RHEA:11276"/>
        <dbReference type="ChEBI" id="CHEBI:15377"/>
        <dbReference type="ChEBI" id="CHEBI:15379"/>
        <dbReference type="ChEBI" id="CHEBI:17594"/>
        <dbReference type="ChEBI" id="CHEBI:17977"/>
        <dbReference type="EC" id="1.10.3.2"/>
    </reaction>
</comment>
<comment type="subcellular location">
    <subcellularLocation>
        <location evidence="3">Secreted</location>
    </subcellularLocation>
</comment>
<evidence type="ECO:0000256" key="1">
    <source>
        <dbReference type="ARBA" id="ARBA00000349"/>
    </source>
</evidence>
<gene>
    <name evidence="18" type="ORF">OH76DRAFT_1000280</name>
</gene>
<dbReference type="SUPFAM" id="SSF49503">
    <property type="entry name" value="Cupredoxins"/>
    <property type="match status" value="3"/>
</dbReference>
<dbReference type="InterPro" id="IPR002355">
    <property type="entry name" value="Cu_oxidase_Cu_BS"/>
</dbReference>
<dbReference type="Pfam" id="PF07732">
    <property type="entry name" value="Cu-oxidase_3"/>
    <property type="match status" value="1"/>
</dbReference>
<evidence type="ECO:0000256" key="5">
    <source>
        <dbReference type="ARBA" id="ARBA00012297"/>
    </source>
</evidence>
<dbReference type="InterPro" id="IPR045087">
    <property type="entry name" value="Cu-oxidase_fam"/>
</dbReference>
<dbReference type="GO" id="GO:0046274">
    <property type="term" value="P:lignin catabolic process"/>
    <property type="evidence" value="ECO:0007669"/>
    <property type="project" value="UniProtKB-KW"/>
</dbReference>
<dbReference type="EMBL" id="KZ857384">
    <property type="protein sequence ID" value="RDX54795.1"/>
    <property type="molecule type" value="Genomic_DNA"/>
</dbReference>
<evidence type="ECO:0000256" key="12">
    <source>
        <dbReference type="ARBA" id="ARBA00023180"/>
    </source>
</evidence>
<keyword evidence="13" id="KW-0439">Lignin degradation</keyword>
<dbReference type="InterPro" id="IPR008972">
    <property type="entry name" value="Cupredoxin"/>
</dbReference>
<dbReference type="FunFam" id="2.60.40.420:FF:000112">
    <property type="entry name" value="Laccase B"/>
    <property type="match status" value="1"/>
</dbReference>
<feature type="domain" description="Plastocyanin-like" evidence="15">
    <location>
        <begin position="165"/>
        <end position="307"/>
    </location>
</feature>
<dbReference type="EC" id="1.10.3.2" evidence="5"/>
<dbReference type="OrthoDB" id="2121828at2759"/>
<evidence type="ECO:0000313" key="19">
    <source>
        <dbReference type="Proteomes" id="UP000256964"/>
    </source>
</evidence>
<keyword evidence="19" id="KW-1185">Reference proteome</keyword>
<keyword evidence="12" id="KW-0325">Glycoprotein</keyword>
<evidence type="ECO:0000256" key="14">
    <source>
        <dbReference type="SAM" id="SignalP"/>
    </source>
</evidence>
<dbReference type="PROSITE" id="PS00079">
    <property type="entry name" value="MULTICOPPER_OXIDASE1"/>
    <property type="match status" value="2"/>
</dbReference>
<evidence type="ECO:0000256" key="6">
    <source>
        <dbReference type="ARBA" id="ARBA00022525"/>
    </source>
</evidence>
<evidence type="ECO:0000259" key="17">
    <source>
        <dbReference type="Pfam" id="PF07732"/>
    </source>
</evidence>
<evidence type="ECO:0000256" key="4">
    <source>
        <dbReference type="ARBA" id="ARBA00010609"/>
    </source>
</evidence>
<evidence type="ECO:0000256" key="13">
    <source>
        <dbReference type="ARBA" id="ARBA00023185"/>
    </source>
</evidence>
<dbReference type="PROSITE" id="PS00080">
    <property type="entry name" value="MULTICOPPER_OXIDASE2"/>
    <property type="match status" value="1"/>
</dbReference>
<name>A0A371DQI3_9APHY</name>
<dbReference type="STRING" id="139420.A0A371DQI3"/>
<evidence type="ECO:0000256" key="9">
    <source>
        <dbReference type="ARBA" id="ARBA00023002"/>
    </source>
</evidence>
<feature type="signal peptide" evidence="14">
    <location>
        <begin position="1"/>
        <end position="23"/>
    </location>
</feature>
<dbReference type="GO" id="GO:0052716">
    <property type="term" value="F:hydroquinone:oxygen oxidoreductase activity"/>
    <property type="evidence" value="ECO:0007669"/>
    <property type="project" value="UniProtKB-EC"/>
</dbReference>
<dbReference type="GO" id="GO:0005507">
    <property type="term" value="F:copper ion binding"/>
    <property type="evidence" value="ECO:0007669"/>
    <property type="project" value="InterPro"/>
</dbReference>
<evidence type="ECO:0000313" key="18">
    <source>
        <dbReference type="EMBL" id="RDX54795.1"/>
    </source>
</evidence>
<dbReference type="InterPro" id="IPR033138">
    <property type="entry name" value="Cu_oxidase_CS"/>
</dbReference>
<keyword evidence="7" id="KW-0479">Metal-binding</keyword>
<evidence type="ECO:0000256" key="2">
    <source>
        <dbReference type="ARBA" id="ARBA00001935"/>
    </source>
</evidence>
<feature type="domain" description="Plastocyanin-like" evidence="17">
    <location>
        <begin position="37"/>
        <end position="153"/>
    </location>
</feature>
<dbReference type="InterPro" id="IPR011706">
    <property type="entry name" value="Cu-oxidase_C"/>
</dbReference>
<keyword evidence="10" id="KW-0186">Copper</keyword>
<keyword evidence="6" id="KW-0964">Secreted</keyword>
<keyword evidence="14" id="KW-0732">Signal</keyword>
<dbReference type="GO" id="GO:0005576">
    <property type="term" value="C:extracellular region"/>
    <property type="evidence" value="ECO:0007669"/>
    <property type="project" value="UniProtKB-SubCell"/>
</dbReference>
<evidence type="ECO:0000256" key="3">
    <source>
        <dbReference type="ARBA" id="ARBA00004613"/>
    </source>
</evidence>
<reference evidence="18 19" key="1">
    <citation type="journal article" date="2018" name="Biotechnol. Biofuels">
        <title>Integrative visual omics of the white-rot fungus Polyporus brumalis exposes the biotechnological potential of its oxidative enzymes for delignifying raw plant biomass.</title>
        <authorList>
            <person name="Miyauchi S."/>
            <person name="Rancon A."/>
            <person name="Drula E."/>
            <person name="Hage H."/>
            <person name="Chaduli D."/>
            <person name="Favel A."/>
            <person name="Grisel S."/>
            <person name="Henrissat B."/>
            <person name="Herpoel-Gimbert I."/>
            <person name="Ruiz-Duenas F.J."/>
            <person name="Chevret D."/>
            <person name="Hainaut M."/>
            <person name="Lin J."/>
            <person name="Wang M."/>
            <person name="Pangilinan J."/>
            <person name="Lipzen A."/>
            <person name="Lesage-Meessen L."/>
            <person name="Navarro D."/>
            <person name="Riley R."/>
            <person name="Grigoriev I.V."/>
            <person name="Zhou S."/>
            <person name="Raouche S."/>
            <person name="Rosso M.N."/>
        </authorList>
    </citation>
    <scope>NUCLEOTIDE SEQUENCE [LARGE SCALE GENOMIC DNA]</scope>
    <source>
        <strain evidence="18 19">BRFM 1820</strain>
    </source>
</reference>
<dbReference type="CDD" id="cd13903">
    <property type="entry name" value="CuRO_3_Tv-LCC_like"/>
    <property type="match status" value="1"/>
</dbReference>
<keyword evidence="8" id="KW-0677">Repeat</keyword>
<keyword evidence="11" id="KW-1015">Disulfide bond</keyword>
<dbReference type="Pfam" id="PF07731">
    <property type="entry name" value="Cu-oxidase_2"/>
    <property type="match status" value="1"/>
</dbReference>